<dbReference type="EMBL" id="WUQX01000001">
    <property type="protein sequence ID" value="MXP74090.1"/>
    <property type="molecule type" value="Genomic_DNA"/>
</dbReference>
<dbReference type="PANTHER" id="PTHR30461:SF23">
    <property type="entry name" value="DNA RECOMBINASE-RELATED"/>
    <property type="match status" value="1"/>
</dbReference>
<gene>
    <name evidence="2" type="ORF">GN277_01145</name>
</gene>
<feature type="domain" description="Recombinase" evidence="1">
    <location>
        <begin position="166"/>
        <end position="310"/>
    </location>
</feature>
<dbReference type="PROSITE" id="PS51737">
    <property type="entry name" value="RECOMBINASE_DNA_BIND"/>
    <property type="match status" value="1"/>
</dbReference>
<dbReference type="InterPro" id="IPR050639">
    <property type="entry name" value="SSR_resolvase"/>
</dbReference>
<dbReference type="PANTHER" id="PTHR30461">
    <property type="entry name" value="DNA-INVERTASE FROM LAMBDOID PROPHAGE"/>
    <property type="match status" value="1"/>
</dbReference>
<dbReference type="GO" id="GO:0003677">
    <property type="term" value="F:DNA binding"/>
    <property type="evidence" value="ECO:0007669"/>
    <property type="project" value="InterPro"/>
</dbReference>
<dbReference type="SMART" id="SM00857">
    <property type="entry name" value="Resolvase"/>
    <property type="match status" value="1"/>
</dbReference>
<dbReference type="InterPro" id="IPR006119">
    <property type="entry name" value="Resolv_N"/>
</dbReference>
<dbReference type="Gene3D" id="3.90.1750.20">
    <property type="entry name" value="Putative Large Serine Recombinase, Chain B, Domain 2"/>
    <property type="match status" value="1"/>
</dbReference>
<dbReference type="InterPro" id="IPR036162">
    <property type="entry name" value="Resolvase-like_N_sf"/>
</dbReference>
<dbReference type="InterPro" id="IPR011109">
    <property type="entry name" value="DNA_bind_recombinase_dom"/>
</dbReference>
<organism evidence="2 3">
    <name type="scientific">Sporofaciens musculi</name>
    <dbReference type="NCBI Taxonomy" id="2681861"/>
    <lineage>
        <taxon>Bacteria</taxon>
        <taxon>Bacillati</taxon>
        <taxon>Bacillota</taxon>
        <taxon>Clostridia</taxon>
        <taxon>Lachnospirales</taxon>
        <taxon>Lachnospiraceae</taxon>
        <taxon>Sporofaciens</taxon>
    </lineage>
</organism>
<sequence>MIIALYMRLSKEDDEVVDESNSITNQRYILRRYIERMPELSHYRIVEYVDDGYSGKNFERPGIGRLLEEVKSGKIYGILVKDFSRFGRNHIEVGNYIEKIFPLLDVRFIAVNNHFDSADYMGTTPDMDVAFENLMYDYFSEENSIKIKSDLFHKRMRGKYMATFAPYGYKKSPEDHNRIVIDEEAADVVRLIFRLYEECGVKAEVARHLNEKNIATPQEYAKKKGIAKHWKYEQEKKFWNGSIIGRILKNPIYIGNTVFHKKEVIEVGSKRTRCLPQAEWETCENTHEGIIPNKQFEWINSKNFKAGNYLEKKKPEKDSAISYEGAEKKGLHSIRSRNKKSMIPWYTVKERNEKEGTRILLSREL</sequence>
<dbReference type="Pfam" id="PF07508">
    <property type="entry name" value="Recombinase"/>
    <property type="match status" value="1"/>
</dbReference>
<evidence type="ECO:0000313" key="2">
    <source>
        <dbReference type="EMBL" id="MXP74090.1"/>
    </source>
</evidence>
<reference evidence="2 3" key="1">
    <citation type="submission" date="2019-12" db="EMBL/GenBank/DDBJ databases">
        <title>Sporaefaciens musculi gen. nov., sp. nov., a novel bacterium isolated from the caecum of an obese mouse.</title>
        <authorList>
            <person name="Rasmussen T.S."/>
            <person name="Streidl T."/>
            <person name="Hitch T.C.A."/>
            <person name="Wortmann E."/>
            <person name="Deptula P."/>
            <person name="Hansen M."/>
            <person name="Nielsen D.S."/>
            <person name="Clavel T."/>
            <person name="Vogensen F.K."/>
        </authorList>
    </citation>
    <scope>NUCLEOTIDE SEQUENCE [LARGE SCALE GENOMIC DNA]</scope>
    <source>
        <strain evidence="2 3">WCA-9-b2</strain>
    </source>
</reference>
<dbReference type="Gene3D" id="3.40.50.1390">
    <property type="entry name" value="Resolvase, N-terminal catalytic domain"/>
    <property type="match status" value="1"/>
</dbReference>
<proteinExistence type="predicted"/>
<dbReference type="SUPFAM" id="SSF53041">
    <property type="entry name" value="Resolvase-like"/>
    <property type="match status" value="1"/>
</dbReference>
<dbReference type="Proteomes" id="UP000460412">
    <property type="component" value="Unassembled WGS sequence"/>
</dbReference>
<dbReference type="GO" id="GO:0000150">
    <property type="term" value="F:DNA strand exchange activity"/>
    <property type="evidence" value="ECO:0007669"/>
    <property type="project" value="InterPro"/>
</dbReference>
<evidence type="ECO:0000259" key="1">
    <source>
        <dbReference type="PROSITE" id="PS51737"/>
    </source>
</evidence>
<dbReference type="Pfam" id="PF00239">
    <property type="entry name" value="Resolvase"/>
    <property type="match status" value="1"/>
</dbReference>
<dbReference type="RefSeq" id="WP_159749125.1">
    <property type="nucleotide sequence ID" value="NZ_WUQX01000001.1"/>
</dbReference>
<dbReference type="AlphaFoldDB" id="A0A7X3MD20"/>
<protein>
    <submittedName>
        <fullName evidence="2">Recombinase family protein</fullName>
    </submittedName>
</protein>
<evidence type="ECO:0000313" key="3">
    <source>
        <dbReference type="Proteomes" id="UP000460412"/>
    </source>
</evidence>
<accession>A0A7X3MD20</accession>
<name>A0A7X3MD20_9FIRM</name>
<dbReference type="InterPro" id="IPR038109">
    <property type="entry name" value="DNA_bind_recomb_sf"/>
</dbReference>
<keyword evidence="3" id="KW-1185">Reference proteome</keyword>
<comment type="caution">
    <text evidence="2">The sequence shown here is derived from an EMBL/GenBank/DDBJ whole genome shotgun (WGS) entry which is preliminary data.</text>
</comment>